<dbReference type="Proteomes" id="UP000596381">
    <property type="component" value="Segment"/>
</dbReference>
<evidence type="ECO:0000313" key="3">
    <source>
        <dbReference type="EMBL" id="QQV91997.1"/>
    </source>
</evidence>
<dbReference type="GO" id="GO:0019058">
    <property type="term" value="P:viral life cycle"/>
    <property type="evidence" value="ECO:0007669"/>
    <property type="project" value="UniProtKB-ARBA"/>
</dbReference>
<comment type="subcellular location">
    <subcellularLocation>
        <location evidence="1">Virion</location>
    </subcellularLocation>
</comment>
<evidence type="ECO:0008006" key="5">
    <source>
        <dbReference type="Google" id="ProtNLM"/>
    </source>
</evidence>
<dbReference type="GO" id="GO:0051701">
    <property type="term" value="P:biological process involved in interaction with host"/>
    <property type="evidence" value="ECO:0007669"/>
    <property type="project" value="UniProtKB-ARBA"/>
</dbReference>
<evidence type="ECO:0000256" key="1">
    <source>
        <dbReference type="ARBA" id="ARBA00004328"/>
    </source>
</evidence>
<organism evidence="3 4">
    <name type="scientific">Klebsiella phage vB_KpM_FBKp24</name>
    <dbReference type="NCBI Taxonomy" id="2801834"/>
    <lineage>
        <taxon>Viruses</taxon>
        <taxon>Duplodnaviria</taxon>
        <taxon>Heunggongvirae</taxon>
        <taxon>Uroviricota</taxon>
        <taxon>Caudoviricetes</taxon>
        <taxon>Chimalliviridae</taxon>
        <taxon>Maaswegvirus</taxon>
        <taxon>Maaswegvirus Kp24</taxon>
    </lineage>
</organism>
<accession>A0A7U0GB70</accession>
<gene>
    <name evidence="3" type="ORF">vBKpMFBKp24_168</name>
</gene>
<evidence type="ECO:0000256" key="2">
    <source>
        <dbReference type="ARBA" id="ARBA00022844"/>
    </source>
</evidence>
<proteinExistence type="predicted"/>
<dbReference type="Gene3D" id="2.160.20.10">
    <property type="entry name" value="Single-stranded right-handed beta-helix, Pectin lyase-like"/>
    <property type="match status" value="1"/>
</dbReference>
<protein>
    <recommendedName>
        <fullName evidence="5">Tail fibers protein</fullName>
    </recommendedName>
</protein>
<dbReference type="SUPFAM" id="SSF51126">
    <property type="entry name" value="Pectin lyase-like"/>
    <property type="match status" value="2"/>
</dbReference>
<keyword evidence="2" id="KW-0946">Virion</keyword>
<dbReference type="GO" id="GO:0044423">
    <property type="term" value="C:virion component"/>
    <property type="evidence" value="ECO:0007669"/>
    <property type="project" value="UniProtKB-KW"/>
</dbReference>
<evidence type="ECO:0000313" key="4">
    <source>
        <dbReference type="Proteomes" id="UP000596381"/>
    </source>
</evidence>
<name>A0A7U0GB70_9CAUD</name>
<keyword evidence="4" id="KW-1185">Reference proteome</keyword>
<dbReference type="InterPro" id="IPR012334">
    <property type="entry name" value="Pectin_lyas_fold"/>
</dbReference>
<dbReference type="InterPro" id="IPR006626">
    <property type="entry name" value="PbH1"/>
</dbReference>
<sequence>MSDFGNKISELNPLSAGNMAGEIPLSLTLSSGTLATNKITLSQLRDLFDFDSAYSSVEEGIAATVENQMFYVYVDNNKLSVNEYIRTSIGANAVIGKSGTKKIIYIPELLKHVKVQVESFTALREFKPWWEGQVVYLKGYYSESTSGSGDFIGHLGTATDDGGVIAAGSGYYWERNDSKNVIDAQWFGVTADGTNKGTEISRALDFISVRGGELKFPNGEINWGTLRKVFNYSATLKPFTLSGNGDSTVFTFDDVPPPTLQTGANWVKESPLISFIGTSGDKFIPKVALKNFSMDYSRQKNKGGTDLTTLSVTHPTPYSLGVWGIYFFYADSPTIENVTLNNIYGDGVIIRKSFEPTVRNCQFYNVSAGNIIARTDGNMASDSNGGAIFFWACVGGLIDNVTAWNQRTYQVHVNSTDNGTDVFNTLCGYIGIWTEYPWDQNMTASSPETAPPRMTSIISSSNLTNNWDNEAKGCTIRNCTVYGYTIGIKSEGFSETNIVNNMVLNCYLPIFPASTRATVADNFTDMLYCDNRTCPQGGYQSIRGHLVCHNYSTVDDGARRGVEFRGNKCYCVSYPAFRSNRSGSLFVGNMFRFARGAAVAIDTTISTLVKGVIVRDNTFFFDSTISSTVTSNISYHDGLVFSGNRFVNKSTSLVTIAFRNNSKNVKIENNFFEGWFFVALQCTGIFDKNTVDVQNQPIANSYHLGNVFQATARAVISRNEFRINSSATSSQIVVSSDNSVFERNIIHVQNTGTPTLNGLVSSESSGANQIFEGNLVTQNPFNTALFYLNTPHAPTFIGNVNSGNLIYIFGTTIYSPITLERNRCTGIFTALATEKNTGVNLSSKVTPYVGMKMYYILPNANGAEGEIYTAQGWKTFGSITA</sequence>
<dbReference type="InterPro" id="IPR011050">
    <property type="entry name" value="Pectin_lyase_fold/virulence"/>
</dbReference>
<dbReference type="SMART" id="SM00710">
    <property type="entry name" value="PbH1"/>
    <property type="match status" value="5"/>
</dbReference>
<reference evidence="3 4" key="1">
    <citation type="submission" date="2020-12" db="EMBL/GenBank/DDBJ databases">
        <title>Genomic characterization of four novel bacteriophages infecting Klebsiella pneumoniae.</title>
        <authorList>
            <person name="Estrada Bonilla B."/>
            <person name="Costa A.R."/>
            <person name="van Rossum T."/>
            <person name="Hagedoorn S."/>
            <person name="Wallinga H."/>
            <person name="Xiao M."/>
            <person name="Song W."/>
            <person name="Haas P.-J."/>
            <person name="Nobrega F.L."/>
            <person name="Brouns S.J.J."/>
        </authorList>
    </citation>
    <scope>NUCLEOTIDE SEQUENCE [LARGE SCALE GENOMIC DNA]</scope>
</reference>
<dbReference type="EMBL" id="MW394391">
    <property type="protein sequence ID" value="QQV91997.1"/>
    <property type="molecule type" value="Genomic_DNA"/>
</dbReference>